<dbReference type="PANTHER" id="PTHR47266">
    <property type="entry name" value="ENDONUCLEASE-RELATED"/>
    <property type="match status" value="1"/>
</dbReference>
<dbReference type="SUPFAM" id="SSF53098">
    <property type="entry name" value="Ribonuclease H-like"/>
    <property type="match status" value="1"/>
</dbReference>
<organism evidence="1 2">
    <name type="scientific">Nicotiana sylvestris</name>
    <name type="common">Wood tobacco</name>
    <name type="synonym">South American tobacco</name>
    <dbReference type="NCBI Taxonomy" id="4096"/>
    <lineage>
        <taxon>Eukaryota</taxon>
        <taxon>Viridiplantae</taxon>
        <taxon>Streptophyta</taxon>
        <taxon>Embryophyta</taxon>
        <taxon>Tracheophyta</taxon>
        <taxon>Spermatophyta</taxon>
        <taxon>Magnoliopsida</taxon>
        <taxon>eudicotyledons</taxon>
        <taxon>Gunneridae</taxon>
        <taxon>Pentapetalae</taxon>
        <taxon>asterids</taxon>
        <taxon>lamiids</taxon>
        <taxon>Solanales</taxon>
        <taxon>Solanaceae</taxon>
        <taxon>Nicotianoideae</taxon>
        <taxon>Nicotianeae</taxon>
        <taxon>Nicotiana</taxon>
    </lineage>
</organism>
<proteinExistence type="predicted"/>
<protein>
    <submittedName>
        <fullName evidence="2">Uncharacterized protein LOC104226513</fullName>
    </submittedName>
</protein>
<sequence length="292" mass="33688">MQLGQRIKSNGPRKLQNCKATGIAKSAQFPHLRKFSSRCGCTSTRFLSLLRSCPADQKLHLVAVAVDYVSKCVEAVALLNNEARISTPYHPQASGQVEVSNRKIKSILSKIVNANWTDWSRKLDDTLWAYRTAYKTPIGMFPYRLVFGKACHLPMEFEHKAMWDLKKLNLEWAVAANLRVSELNELDEFQYNAYTSSSLYKEKIKYLHDKYIRNKEFKEGELVLLFNFRLRMFPSKLKLKWSGPFEVVGVTPFRALDLKNKNDEVFRVNGHRVKNYLGKLDDGHVVAVLHFK</sequence>
<name>A0A1U7WQ59_NICSY</name>
<dbReference type="Proteomes" id="UP000189701">
    <property type="component" value="Unplaced"/>
</dbReference>
<dbReference type="InterPro" id="IPR052160">
    <property type="entry name" value="Gypsy_RT_Integrase-like"/>
</dbReference>
<dbReference type="InterPro" id="IPR036397">
    <property type="entry name" value="RNaseH_sf"/>
</dbReference>
<gene>
    <name evidence="2" type="primary">LOC104226513</name>
</gene>
<dbReference type="InterPro" id="IPR012337">
    <property type="entry name" value="RNaseH-like_sf"/>
</dbReference>
<reference evidence="2" key="2">
    <citation type="submission" date="2025-08" db="UniProtKB">
        <authorList>
            <consortium name="RefSeq"/>
        </authorList>
    </citation>
    <scope>IDENTIFICATION</scope>
    <source>
        <tissue evidence="2">Leaf</tissue>
    </source>
</reference>
<dbReference type="Gene3D" id="3.30.420.10">
    <property type="entry name" value="Ribonuclease H-like superfamily/Ribonuclease H"/>
    <property type="match status" value="1"/>
</dbReference>
<dbReference type="eggNOG" id="KOG0017">
    <property type="taxonomic scope" value="Eukaryota"/>
</dbReference>
<dbReference type="RefSeq" id="XP_009776824.1">
    <property type="nucleotide sequence ID" value="XM_009778522.1"/>
</dbReference>
<evidence type="ECO:0000313" key="1">
    <source>
        <dbReference type="Proteomes" id="UP000189701"/>
    </source>
</evidence>
<dbReference type="GO" id="GO:0003676">
    <property type="term" value="F:nucleic acid binding"/>
    <property type="evidence" value="ECO:0007669"/>
    <property type="project" value="InterPro"/>
</dbReference>
<reference evidence="1" key="1">
    <citation type="journal article" date="2013" name="Genome Biol.">
        <title>Reference genomes and transcriptomes of Nicotiana sylvestris and Nicotiana tomentosiformis.</title>
        <authorList>
            <person name="Sierro N."/>
            <person name="Battey J.N."/>
            <person name="Ouadi S."/>
            <person name="Bovet L."/>
            <person name="Goepfert S."/>
            <person name="Bakaher N."/>
            <person name="Peitsch M.C."/>
            <person name="Ivanov N.V."/>
        </authorList>
    </citation>
    <scope>NUCLEOTIDE SEQUENCE [LARGE SCALE GENOMIC DNA]</scope>
</reference>
<dbReference type="AlphaFoldDB" id="A0A1U7WQ59"/>
<evidence type="ECO:0000313" key="2">
    <source>
        <dbReference type="RefSeq" id="XP_009776824.1"/>
    </source>
</evidence>
<accession>A0A1U7WQ59</accession>
<keyword evidence="1" id="KW-1185">Reference proteome</keyword>